<accession>A0A1F2PG83</accession>
<dbReference type="GO" id="GO:0016887">
    <property type="term" value="F:ATP hydrolysis activity"/>
    <property type="evidence" value="ECO:0007669"/>
    <property type="project" value="InterPro"/>
</dbReference>
<dbReference type="GO" id="GO:0005524">
    <property type="term" value="F:ATP binding"/>
    <property type="evidence" value="ECO:0007669"/>
    <property type="project" value="UniProtKB-KW"/>
</dbReference>
<dbReference type="InterPro" id="IPR003593">
    <property type="entry name" value="AAA+_ATPase"/>
</dbReference>
<evidence type="ECO:0000256" key="2">
    <source>
        <dbReference type="ARBA" id="ARBA00022840"/>
    </source>
</evidence>
<evidence type="ECO:0000313" key="4">
    <source>
        <dbReference type="EMBL" id="OFV69716.1"/>
    </source>
</evidence>
<organism evidence="4 5">
    <name type="scientific">Acetobacterium wieringae</name>
    <dbReference type="NCBI Taxonomy" id="52694"/>
    <lineage>
        <taxon>Bacteria</taxon>
        <taxon>Bacillati</taxon>
        <taxon>Bacillota</taxon>
        <taxon>Clostridia</taxon>
        <taxon>Eubacteriales</taxon>
        <taxon>Eubacteriaceae</taxon>
        <taxon>Acetobacterium</taxon>
    </lineage>
</organism>
<keyword evidence="1" id="KW-0547">Nucleotide-binding</keyword>
<proteinExistence type="predicted"/>
<dbReference type="CDD" id="cd03230">
    <property type="entry name" value="ABC_DR_subfamily_A"/>
    <property type="match status" value="1"/>
</dbReference>
<dbReference type="PANTHER" id="PTHR43038">
    <property type="entry name" value="ATP-BINDING CASSETTE, SUB-FAMILY H, MEMBER 1"/>
    <property type="match status" value="1"/>
</dbReference>
<feature type="domain" description="ABC transporter" evidence="3">
    <location>
        <begin position="3"/>
        <end position="230"/>
    </location>
</feature>
<dbReference type="RefSeq" id="WP_070372115.1">
    <property type="nucleotide sequence ID" value="NZ_LKEU01000037.1"/>
</dbReference>
<dbReference type="InterPro" id="IPR003439">
    <property type="entry name" value="ABC_transporter-like_ATP-bd"/>
</dbReference>
<dbReference type="Proteomes" id="UP000176244">
    <property type="component" value="Unassembled WGS sequence"/>
</dbReference>
<evidence type="ECO:0000259" key="3">
    <source>
        <dbReference type="PROSITE" id="PS50893"/>
    </source>
</evidence>
<evidence type="ECO:0000313" key="5">
    <source>
        <dbReference type="Proteomes" id="UP000176244"/>
    </source>
</evidence>
<dbReference type="OrthoDB" id="9775135at2"/>
<dbReference type="STRING" id="52694.ACWI_28540"/>
<dbReference type="AlphaFoldDB" id="A0A1F2PG83"/>
<dbReference type="Gene3D" id="3.40.50.300">
    <property type="entry name" value="P-loop containing nucleotide triphosphate hydrolases"/>
    <property type="match status" value="1"/>
</dbReference>
<dbReference type="Pfam" id="PF00005">
    <property type="entry name" value="ABC_tran"/>
    <property type="match status" value="1"/>
</dbReference>
<dbReference type="SMART" id="SM00382">
    <property type="entry name" value="AAA"/>
    <property type="match status" value="1"/>
</dbReference>
<dbReference type="PANTHER" id="PTHR43038:SF3">
    <property type="entry name" value="ABC TRANSPORTER G FAMILY MEMBER 20 ISOFORM X1"/>
    <property type="match status" value="1"/>
</dbReference>
<dbReference type="PROSITE" id="PS50893">
    <property type="entry name" value="ABC_TRANSPORTER_2"/>
    <property type="match status" value="1"/>
</dbReference>
<dbReference type="InterPro" id="IPR017871">
    <property type="entry name" value="ABC_transporter-like_CS"/>
</dbReference>
<comment type="caution">
    <text evidence="4">The sequence shown here is derived from an EMBL/GenBank/DDBJ whole genome shotgun (WGS) entry which is preliminary data.</text>
</comment>
<evidence type="ECO:0000256" key="1">
    <source>
        <dbReference type="ARBA" id="ARBA00022741"/>
    </source>
</evidence>
<protein>
    <submittedName>
        <fullName evidence="4">Putative ABC transporter ATP-binding protein YbhF</fullName>
    </submittedName>
</protein>
<dbReference type="SUPFAM" id="SSF52540">
    <property type="entry name" value="P-loop containing nucleoside triphosphate hydrolases"/>
    <property type="match status" value="1"/>
</dbReference>
<name>A0A1F2PG83_9FIRM</name>
<gene>
    <name evidence="4" type="primary">ybhF_3</name>
    <name evidence="4" type="ORF">ACWI_28540</name>
</gene>
<dbReference type="PROSITE" id="PS00211">
    <property type="entry name" value="ABC_TRANSPORTER_1"/>
    <property type="match status" value="1"/>
</dbReference>
<dbReference type="InterPro" id="IPR027417">
    <property type="entry name" value="P-loop_NTPase"/>
</dbReference>
<keyword evidence="2 4" id="KW-0067">ATP-binding</keyword>
<sequence length="243" mass="26921">METIVCEVSKSFKQQQVLNQISLTIEAGRIFCLLGASGSGKTTLLRIMMGAIPADGGSVTIGGIAVPNRQLLALIGYMPQNEALYEELSVWENLKFFSGLQRLNWKTFAAEAEVLLQIVDMAACKNKLVRDCSGGMKKRISLAVALIHKPKLLLLDEPTVGVDPVLRRKIWLYLKQLRNQGTTILVTTHVMDEVSQCDDAALLRNGHIIAKDTVKNLIDQTPDGNIEELFFMDKHPEKEVISC</sequence>
<reference evidence="4 5" key="1">
    <citation type="submission" date="2015-09" db="EMBL/GenBank/DDBJ databases">
        <title>Genome sequence of Acetobacterium wieringae DSM 1911.</title>
        <authorList>
            <person name="Poehlein A."/>
            <person name="Bengelsdorf F.R."/>
            <person name="Schiel-Bengelsdorf B."/>
            <person name="Duerre P."/>
            <person name="Daniel R."/>
        </authorList>
    </citation>
    <scope>NUCLEOTIDE SEQUENCE [LARGE SCALE GENOMIC DNA]</scope>
    <source>
        <strain evidence="4 5">DSM 1911</strain>
    </source>
</reference>
<dbReference type="EMBL" id="LKEU01000037">
    <property type="protein sequence ID" value="OFV69716.1"/>
    <property type="molecule type" value="Genomic_DNA"/>
</dbReference>